<dbReference type="AlphaFoldDB" id="A0A3E2B5H3"/>
<evidence type="ECO:0000313" key="2">
    <source>
        <dbReference type="EMBL" id="RFT07234.1"/>
    </source>
</evidence>
<keyword evidence="1" id="KW-0472">Membrane</keyword>
<dbReference type="OrthoDB" id="2194123at2"/>
<keyword evidence="1" id="KW-1133">Transmembrane helix</keyword>
<organism evidence="2 3">
    <name type="scientific">Evtepia gabavorous</name>
    <dbReference type="NCBI Taxonomy" id="2211183"/>
    <lineage>
        <taxon>Bacteria</taxon>
        <taxon>Bacillati</taxon>
        <taxon>Bacillota</taxon>
        <taxon>Clostridia</taxon>
        <taxon>Eubacteriales</taxon>
        <taxon>Evtepia</taxon>
    </lineage>
</organism>
<feature type="transmembrane region" description="Helical" evidence="1">
    <location>
        <begin position="117"/>
        <end position="137"/>
    </location>
</feature>
<dbReference type="Proteomes" id="UP000260649">
    <property type="component" value="Unassembled WGS sequence"/>
</dbReference>
<evidence type="ECO:0008006" key="4">
    <source>
        <dbReference type="Google" id="ProtNLM"/>
    </source>
</evidence>
<name>A0A3E2B5H3_9FIRM</name>
<dbReference type="EMBL" id="QQRQ01000003">
    <property type="protein sequence ID" value="RFT07234.1"/>
    <property type="molecule type" value="Genomic_DNA"/>
</dbReference>
<accession>A0A3E2B5H3</accession>
<feature type="transmembrane region" description="Helical" evidence="1">
    <location>
        <begin position="93"/>
        <end position="111"/>
    </location>
</feature>
<evidence type="ECO:0000256" key="1">
    <source>
        <dbReference type="SAM" id="Phobius"/>
    </source>
</evidence>
<keyword evidence="3" id="KW-1185">Reference proteome</keyword>
<keyword evidence="1" id="KW-0812">Transmembrane</keyword>
<proteinExistence type="predicted"/>
<reference evidence="2 3" key="1">
    <citation type="submission" date="2018-07" db="EMBL/GenBank/DDBJ databases">
        <title>GABA Modulating Bacteria of the Human Gut Microbiota.</title>
        <authorList>
            <person name="Strandwitz P."/>
            <person name="Kim K.H."/>
            <person name="Terekhova D."/>
            <person name="Liu J.K."/>
            <person name="Sharma A."/>
            <person name="Levering J."/>
            <person name="Mcdonald D."/>
            <person name="Dietrich D."/>
            <person name="Ramadhar T.R."/>
            <person name="Lekbua A."/>
            <person name="Mroue N."/>
            <person name="Liston C."/>
            <person name="Stewart E.J."/>
            <person name="Dubin M.J."/>
            <person name="Zengler K."/>
            <person name="Knight R."/>
            <person name="Gilbert J.A."/>
            <person name="Clardy J."/>
            <person name="Lewis K."/>
        </authorList>
    </citation>
    <scope>NUCLEOTIDE SEQUENCE [LARGE SCALE GENOMIC DNA]</scope>
    <source>
        <strain evidence="2 3">KLE1738</strain>
    </source>
</reference>
<dbReference type="RefSeq" id="WP_117141696.1">
    <property type="nucleotide sequence ID" value="NZ_CAKXKJ010000008.1"/>
</dbReference>
<sequence length="143" mass="15788">MKERNYDVVKTVVGILLAAIGFVLLRRYADSQGVMAVLPFVCIGVGCGAFGHGMGGMLSRKALKGSPDLQKQLEIEQKDERNIAISNSAKGKAFDIMLFVYGALMLSFALMQVDLAAILLFVFCYLLVLGCSIYYRVKYEKEM</sequence>
<comment type="caution">
    <text evidence="2">The sequence shown here is derived from an EMBL/GenBank/DDBJ whole genome shotgun (WGS) entry which is preliminary data.</text>
</comment>
<feature type="transmembrane region" description="Helical" evidence="1">
    <location>
        <begin position="35"/>
        <end position="54"/>
    </location>
</feature>
<feature type="transmembrane region" description="Helical" evidence="1">
    <location>
        <begin position="12"/>
        <end position="29"/>
    </location>
</feature>
<dbReference type="GeneID" id="97994644"/>
<protein>
    <recommendedName>
        <fullName evidence="4">DUF2178 domain-containing protein</fullName>
    </recommendedName>
</protein>
<gene>
    <name evidence="2" type="ORF">DV520_02670</name>
</gene>
<evidence type="ECO:0000313" key="3">
    <source>
        <dbReference type="Proteomes" id="UP000260649"/>
    </source>
</evidence>